<feature type="region of interest" description="Disordered" evidence="1">
    <location>
        <begin position="502"/>
        <end position="532"/>
    </location>
</feature>
<feature type="compositionally biased region" description="Polar residues" evidence="1">
    <location>
        <begin position="53"/>
        <end position="71"/>
    </location>
</feature>
<feature type="region of interest" description="Disordered" evidence="1">
    <location>
        <begin position="645"/>
        <end position="667"/>
    </location>
</feature>
<gene>
    <name evidence="2" type="ORF">FA13DRAFT_1725834</name>
</gene>
<feature type="region of interest" description="Disordered" evidence="1">
    <location>
        <begin position="1"/>
        <end position="71"/>
    </location>
</feature>
<keyword evidence="3" id="KW-1185">Reference proteome</keyword>
<reference evidence="2 3" key="1">
    <citation type="journal article" date="2019" name="Nat. Ecol. Evol.">
        <title>Megaphylogeny resolves global patterns of mushroom evolution.</title>
        <authorList>
            <person name="Varga T."/>
            <person name="Krizsan K."/>
            <person name="Foldi C."/>
            <person name="Dima B."/>
            <person name="Sanchez-Garcia M."/>
            <person name="Sanchez-Ramirez S."/>
            <person name="Szollosi G.J."/>
            <person name="Szarkandi J.G."/>
            <person name="Papp V."/>
            <person name="Albert L."/>
            <person name="Andreopoulos W."/>
            <person name="Angelini C."/>
            <person name="Antonin V."/>
            <person name="Barry K.W."/>
            <person name="Bougher N.L."/>
            <person name="Buchanan P."/>
            <person name="Buyck B."/>
            <person name="Bense V."/>
            <person name="Catcheside P."/>
            <person name="Chovatia M."/>
            <person name="Cooper J."/>
            <person name="Damon W."/>
            <person name="Desjardin D."/>
            <person name="Finy P."/>
            <person name="Geml J."/>
            <person name="Haridas S."/>
            <person name="Hughes K."/>
            <person name="Justo A."/>
            <person name="Karasinski D."/>
            <person name="Kautmanova I."/>
            <person name="Kiss B."/>
            <person name="Kocsube S."/>
            <person name="Kotiranta H."/>
            <person name="LaButti K.M."/>
            <person name="Lechner B.E."/>
            <person name="Liimatainen K."/>
            <person name="Lipzen A."/>
            <person name="Lukacs Z."/>
            <person name="Mihaltcheva S."/>
            <person name="Morgado L.N."/>
            <person name="Niskanen T."/>
            <person name="Noordeloos M.E."/>
            <person name="Ohm R.A."/>
            <person name="Ortiz-Santana B."/>
            <person name="Ovrebo C."/>
            <person name="Racz N."/>
            <person name="Riley R."/>
            <person name="Savchenko A."/>
            <person name="Shiryaev A."/>
            <person name="Soop K."/>
            <person name="Spirin V."/>
            <person name="Szebenyi C."/>
            <person name="Tomsovsky M."/>
            <person name="Tulloss R.E."/>
            <person name="Uehling J."/>
            <person name="Grigoriev I.V."/>
            <person name="Vagvolgyi C."/>
            <person name="Papp T."/>
            <person name="Martin F.M."/>
            <person name="Miettinen O."/>
            <person name="Hibbett D.S."/>
            <person name="Nagy L.G."/>
        </authorList>
    </citation>
    <scope>NUCLEOTIDE SEQUENCE [LARGE SCALE GENOMIC DNA]</scope>
    <source>
        <strain evidence="2 3">FP101781</strain>
    </source>
</reference>
<dbReference type="AlphaFoldDB" id="A0A4Y7TVK8"/>
<feature type="compositionally biased region" description="Polar residues" evidence="1">
    <location>
        <begin position="427"/>
        <end position="436"/>
    </location>
</feature>
<organism evidence="2 3">
    <name type="scientific">Coprinellus micaceus</name>
    <name type="common">Glistening ink-cap mushroom</name>
    <name type="synonym">Coprinus micaceus</name>
    <dbReference type="NCBI Taxonomy" id="71717"/>
    <lineage>
        <taxon>Eukaryota</taxon>
        <taxon>Fungi</taxon>
        <taxon>Dikarya</taxon>
        <taxon>Basidiomycota</taxon>
        <taxon>Agaricomycotina</taxon>
        <taxon>Agaricomycetes</taxon>
        <taxon>Agaricomycetidae</taxon>
        <taxon>Agaricales</taxon>
        <taxon>Agaricineae</taxon>
        <taxon>Psathyrellaceae</taxon>
        <taxon>Coprinellus</taxon>
    </lineage>
</organism>
<feature type="compositionally biased region" description="Basic and acidic residues" evidence="1">
    <location>
        <begin position="297"/>
        <end position="306"/>
    </location>
</feature>
<dbReference type="Proteomes" id="UP000298030">
    <property type="component" value="Unassembled WGS sequence"/>
</dbReference>
<feature type="compositionally biased region" description="Polar residues" evidence="1">
    <location>
        <begin position="328"/>
        <end position="338"/>
    </location>
</feature>
<dbReference type="EMBL" id="QPFP01000003">
    <property type="protein sequence ID" value="TEB38187.1"/>
    <property type="molecule type" value="Genomic_DNA"/>
</dbReference>
<feature type="compositionally biased region" description="Low complexity" evidence="1">
    <location>
        <begin position="307"/>
        <end position="317"/>
    </location>
</feature>
<comment type="caution">
    <text evidence="2">The sequence shown here is derived from an EMBL/GenBank/DDBJ whole genome shotgun (WGS) entry which is preliminary data.</text>
</comment>
<feature type="compositionally biased region" description="Polar residues" evidence="1">
    <location>
        <begin position="451"/>
        <end position="469"/>
    </location>
</feature>
<evidence type="ECO:0000313" key="3">
    <source>
        <dbReference type="Proteomes" id="UP000298030"/>
    </source>
</evidence>
<accession>A0A4Y7TVK8</accession>
<evidence type="ECO:0000256" key="1">
    <source>
        <dbReference type="SAM" id="MobiDB-lite"/>
    </source>
</evidence>
<evidence type="ECO:0000313" key="2">
    <source>
        <dbReference type="EMBL" id="TEB38187.1"/>
    </source>
</evidence>
<dbReference type="OrthoDB" id="2943593at2759"/>
<feature type="compositionally biased region" description="Basic residues" evidence="1">
    <location>
        <begin position="511"/>
        <end position="523"/>
    </location>
</feature>
<feature type="region of interest" description="Disordered" evidence="1">
    <location>
        <begin position="295"/>
        <end position="469"/>
    </location>
</feature>
<protein>
    <submittedName>
        <fullName evidence="2">Uncharacterized protein</fullName>
    </submittedName>
</protein>
<feature type="compositionally biased region" description="Polar residues" evidence="1">
    <location>
        <begin position="376"/>
        <end position="394"/>
    </location>
</feature>
<sequence>MDSPPRRFSFLGTRSMSQPQGPEAKEGPSSRKERRGYRMFSGLDVRGPLGKTNDASATSESIHSRWSSSASTVRERFVDDRASRRASECHAKAFSPVLTDSHSRLAHTSLDDIHESPFSNNNSANTSRRFAPRTRKTEIHQDTPPELPLLRMSSFPDMVAAANLSLSSCTPESTPLTMSDSFTTSETSSLTGLVGFASEFPQPPSLSPALRRMQSAPWLKDPNAAASEDYSWRRASQVTERSRDVDFSFTRGGTELALPTHILNLEELEKGSPLDRLREETETGDISWSRRHTYKTRTTDDLHEWSKASNAKDSNSSPLAGRRRTRTESSPSFVQTIRQPLPKRPDGRRNTVSSMNPPGPGSPLAEKPRTIRKVASMQSQSQGKLHTESGTQRSIPKIKSLRLFPPTTHSKRDGNARASGSGDPGASGTQAASKSRNWLFLRAPSTAKLARNTSTSMKPTSRGSRSSVDVTAAGIGPKLSRKISRVNRTPYPSALQGEVIRERRSDGQSGRKARGSFQHKGRSQFRESAPHLPGLGLTDYRTLVGSKSSIGLGLESTGSPEPPLDGPFALRKSRTSAAVLNRDPTSEGQLKLECVDRNALANTSVETFDFEKEGQQGEQRRDRVKRFIVKASSGFMEWSRGLAIGAKGGAGKGRTPGRTPGMPLSVE</sequence>
<name>A0A4Y7TVK8_COPMI</name>
<feature type="region of interest" description="Disordered" evidence="1">
    <location>
        <begin position="112"/>
        <end position="139"/>
    </location>
</feature>
<feature type="compositionally biased region" description="Polar residues" evidence="1">
    <location>
        <begin position="117"/>
        <end position="128"/>
    </location>
</feature>
<proteinExistence type="predicted"/>